<evidence type="ECO:0000259" key="5">
    <source>
        <dbReference type="PROSITE" id="PS50931"/>
    </source>
</evidence>
<dbReference type="SUPFAM" id="SSF53850">
    <property type="entry name" value="Periplasmic binding protein-like II"/>
    <property type="match status" value="1"/>
</dbReference>
<sequence>MHYVAAMDITLFRDLDRLRQTGNFSQAAALVNLSQPAFSRRIKSLEKWVGAVLVDRSRQPVVLTEAGTQMLEAGMQALARIEQERSQIREAQSLPDKYVVTFATQHSIGWRFYPAWLQALEEAYGPILSRLRADDLPNCLNDLKQGAVDFVIAYASAEIRPQAGQPGVRIGSDDLIPVCKPDGAGAPIYDCAAAGVRMPFLRFGDAAPIGMHLEPLFAAHGLRSRFRTVYENSMAGALRIRARAGDGVAWLPHSLVAPDLAGGLLVRTGPPDWDIPLEILIYRNAERSNRVTRALWSFLEVRQAVSLVPA</sequence>
<dbReference type="Gene3D" id="1.10.10.10">
    <property type="entry name" value="Winged helix-like DNA-binding domain superfamily/Winged helix DNA-binding domain"/>
    <property type="match status" value="1"/>
</dbReference>
<evidence type="ECO:0000313" key="7">
    <source>
        <dbReference type="Proteomes" id="UP000006833"/>
    </source>
</evidence>
<evidence type="ECO:0000313" key="6">
    <source>
        <dbReference type="EMBL" id="ABV93182.1"/>
    </source>
</evidence>
<gene>
    <name evidence="6" type="ordered locus">Dshi_1440</name>
</gene>
<evidence type="ECO:0000256" key="2">
    <source>
        <dbReference type="ARBA" id="ARBA00023015"/>
    </source>
</evidence>
<dbReference type="InterPro" id="IPR036388">
    <property type="entry name" value="WH-like_DNA-bd_sf"/>
</dbReference>
<dbReference type="SUPFAM" id="SSF46785">
    <property type="entry name" value="Winged helix' DNA-binding domain"/>
    <property type="match status" value="1"/>
</dbReference>
<dbReference type="PANTHER" id="PTHR30126">
    <property type="entry name" value="HTH-TYPE TRANSCRIPTIONAL REGULATOR"/>
    <property type="match status" value="1"/>
</dbReference>
<dbReference type="PANTHER" id="PTHR30126:SF2">
    <property type="entry name" value="HTH-TYPE TRANSCRIPTIONAL REGULATOR YJIE"/>
    <property type="match status" value="1"/>
</dbReference>
<dbReference type="Gene3D" id="3.40.190.10">
    <property type="entry name" value="Periplasmic binding protein-like II"/>
    <property type="match status" value="2"/>
</dbReference>
<reference evidence="7" key="1">
    <citation type="journal article" date="2010" name="ISME J.">
        <title>The complete genome sequence of the algal symbiont Dinoroseobacter shibae: a hitchhiker's guide to life in the sea.</title>
        <authorList>
            <person name="Wagner-Dobler I."/>
            <person name="Ballhausen B."/>
            <person name="Berger M."/>
            <person name="Brinkhoff T."/>
            <person name="Buchholz I."/>
            <person name="Bunk B."/>
            <person name="Cypionka H."/>
            <person name="Daniel R."/>
            <person name="Drepper T."/>
            <person name="Gerdts G."/>
            <person name="Hahnke S."/>
            <person name="Han C."/>
            <person name="Jahn D."/>
            <person name="Kalhoefer D."/>
            <person name="Kiss H."/>
            <person name="Klenk H.P."/>
            <person name="Kyrpides N."/>
            <person name="Liebl W."/>
            <person name="Liesegang H."/>
            <person name="Meincke L."/>
            <person name="Pati A."/>
            <person name="Petersen J."/>
            <person name="Piekarski T."/>
            <person name="Pommerenke C."/>
            <person name="Pradella S."/>
            <person name="Pukall R."/>
            <person name="Rabus R."/>
            <person name="Stackebrandt E."/>
            <person name="Thole S."/>
            <person name="Thompson L."/>
            <person name="Tielen P."/>
            <person name="Tomasch J."/>
            <person name="von Jan M."/>
            <person name="Wanphrut N."/>
            <person name="Wichels A."/>
            <person name="Zech H."/>
            <person name="Simon M."/>
        </authorList>
    </citation>
    <scope>NUCLEOTIDE SEQUENCE [LARGE SCALE GENOMIC DNA]</scope>
    <source>
        <strain evidence="7">DSM 16493 / NCIMB 14021 / DFL 12</strain>
    </source>
</reference>
<dbReference type="Pfam" id="PF00126">
    <property type="entry name" value="HTH_1"/>
    <property type="match status" value="1"/>
</dbReference>
<dbReference type="KEGG" id="dsh:Dshi_1440"/>
<dbReference type="GO" id="GO:0000976">
    <property type="term" value="F:transcription cis-regulatory region binding"/>
    <property type="evidence" value="ECO:0007669"/>
    <property type="project" value="TreeGrafter"/>
</dbReference>
<feature type="domain" description="HTH lysR-type" evidence="5">
    <location>
        <begin position="7"/>
        <end position="64"/>
    </location>
</feature>
<dbReference type="Pfam" id="PF03466">
    <property type="entry name" value="LysR_substrate"/>
    <property type="match status" value="1"/>
</dbReference>
<organism evidence="6 7">
    <name type="scientific">Dinoroseobacter shibae (strain DSM 16493 / NCIMB 14021 / DFL 12)</name>
    <dbReference type="NCBI Taxonomy" id="398580"/>
    <lineage>
        <taxon>Bacteria</taxon>
        <taxon>Pseudomonadati</taxon>
        <taxon>Pseudomonadota</taxon>
        <taxon>Alphaproteobacteria</taxon>
        <taxon>Rhodobacterales</taxon>
        <taxon>Roseobacteraceae</taxon>
        <taxon>Dinoroseobacter</taxon>
    </lineage>
</organism>
<keyword evidence="4" id="KW-0804">Transcription</keyword>
<evidence type="ECO:0000256" key="4">
    <source>
        <dbReference type="ARBA" id="ARBA00023163"/>
    </source>
</evidence>
<dbReference type="EMBL" id="CP000830">
    <property type="protein sequence ID" value="ABV93182.1"/>
    <property type="molecule type" value="Genomic_DNA"/>
</dbReference>
<keyword evidence="2" id="KW-0805">Transcription regulation</keyword>
<protein>
    <submittedName>
        <fullName evidence="6">Transcriptional regulator</fullName>
    </submittedName>
</protein>
<dbReference type="eggNOG" id="COG0583">
    <property type="taxonomic scope" value="Bacteria"/>
</dbReference>
<keyword evidence="7" id="KW-1185">Reference proteome</keyword>
<evidence type="ECO:0000256" key="1">
    <source>
        <dbReference type="ARBA" id="ARBA00009437"/>
    </source>
</evidence>
<dbReference type="PROSITE" id="PS50931">
    <property type="entry name" value="HTH_LYSR"/>
    <property type="match status" value="1"/>
</dbReference>
<dbReference type="STRING" id="398580.Dshi_1440"/>
<dbReference type="InterPro" id="IPR000847">
    <property type="entry name" value="LysR_HTH_N"/>
</dbReference>
<dbReference type="InterPro" id="IPR036390">
    <property type="entry name" value="WH_DNA-bd_sf"/>
</dbReference>
<comment type="similarity">
    <text evidence="1">Belongs to the LysR transcriptional regulatory family.</text>
</comment>
<name>A8LJG0_DINSH</name>
<dbReference type="PRINTS" id="PR00039">
    <property type="entry name" value="HTHLYSR"/>
</dbReference>
<evidence type="ECO:0000256" key="3">
    <source>
        <dbReference type="ARBA" id="ARBA00023125"/>
    </source>
</evidence>
<dbReference type="GO" id="GO:0003700">
    <property type="term" value="F:DNA-binding transcription factor activity"/>
    <property type="evidence" value="ECO:0007669"/>
    <property type="project" value="InterPro"/>
</dbReference>
<accession>A8LJG0</accession>
<dbReference type="AlphaFoldDB" id="A8LJG0"/>
<dbReference type="CDD" id="cd05466">
    <property type="entry name" value="PBP2_LTTR_substrate"/>
    <property type="match status" value="1"/>
</dbReference>
<proteinExistence type="inferred from homology"/>
<dbReference type="Proteomes" id="UP000006833">
    <property type="component" value="Chromosome"/>
</dbReference>
<dbReference type="InterPro" id="IPR005119">
    <property type="entry name" value="LysR_subst-bd"/>
</dbReference>
<keyword evidence="3" id="KW-0238">DNA-binding</keyword>
<dbReference type="HOGENOM" id="CLU_039613_4_1_5"/>